<feature type="chain" id="PRO_5001990568" evidence="1">
    <location>
        <begin position="18"/>
        <end position="220"/>
    </location>
</feature>
<dbReference type="VEuPathDB" id="AmoebaDB:EIN_171820"/>
<protein>
    <submittedName>
        <fullName evidence="2">Uncharacterized protein</fullName>
    </submittedName>
</protein>
<accession>A0A0A1TVT1</accession>
<proteinExistence type="predicted"/>
<reference evidence="2 3" key="1">
    <citation type="submission" date="2012-10" db="EMBL/GenBank/DDBJ databases">
        <authorList>
            <person name="Zafar N."/>
            <person name="Inman J."/>
            <person name="Hall N."/>
            <person name="Lorenzi H."/>
            <person name="Caler E."/>
        </authorList>
    </citation>
    <scope>NUCLEOTIDE SEQUENCE [LARGE SCALE GENOMIC DNA]</scope>
    <source>
        <strain evidence="2 3">IP1</strain>
    </source>
</reference>
<gene>
    <name evidence="2" type="ORF">EIN_171820</name>
</gene>
<dbReference type="GeneID" id="14883435"/>
<feature type="signal peptide" evidence="1">
    <location>
        <begin position="1"/>
        <end position="17"/>
    </location>
</feature>
<keyword evidence="3" id="KW-1185">Reference proteome</keyword>
<evidence type="ECO:0000313" key="2">
    <source>
        <dbReference type="EMBL" id="ELP84587.1"/>
    </source>
</evidence>
<organism evidence="2 3">
    <name type="scientific">Entamoeba invadens IP1</name>
    <dbReference type="NCBI Taxonomy" id="370355"/>
    <lineage>
        <taxon>Eukaryota</taxon>
        <taxon>Amoebozoa</taxon>
        <taxon>Evosea</taxon>
        <taxon>Archamoebae</taxon>
        <taxon>Mastigamoebida</taxon>
        <taxon>Entamoebidae</taxon>
        <taxon>Entamoeba</taxon>
    </lineage>
</organism>
<dbReference type="EMBL" id="KB207112">
    <property type="protein sequence ID" value="ELP84587.1"/>
    <property type="molecule type" value="Genomic_DNA"/>
</dbReference>
<dbReference type="RefSeq" id="XP_004183933.1">
    <property type="nucleotide sequence ID" value="XM_004183885.1"/>
</dbReference>
<evidence type="ECO:0000256" key="1">
    <source>
        <dbReference type="SAM" id="SignalP"/>
    </source>
</evidence>
<name>A0A0A1TVT1_ENTIV</name>
<dbReference type="AlphaFoldDB" id="A0A0A1TVT1"/>
<dbReference type="KEGG" id="eiv:EIN_171820"/>
<keyword evidence="1" id="KW-0732">Signal</keyword>
<evidence type="ECO:0000313" key="3">
    <source>
        <dbReference type="Proteomes" id="UP000014680"/>
    </source>
</evidence>
<dbReference type="Proteomes" id="UP000014680">
    <property type="component" value="Unassembled WGS sequence"/>
</dbReference>
<sequence length="220" mass="25245">MLSTLFVVCLMVANVFGAPTEDDNDRLRHKIFKHLVKQRKFVVGMSLVEKEMKKRPNLFDFALLNMFHKIRYYETEIVQFLNGCYSNNPTDDVSVSLYMTSLNILYSSTLRKDYENVLLYKEKLSKLIEKQEGISSKTKTLMNNALESIKHHLLATNSLVVDFQSDSRFAAAGNFDEVQKAISSIFSDAEEKKPKTFLYQDAIPGKAVRCKVSVDELHKL</sequence>